<sequence length="379" mass="41940">MSDGRHTLQLGRIDFNTPGPRQIPPLSDMSEILKCFTFLAESAPTWIKSLEELEEKVKQRQAEVERMGRTTSLTLKKRTGSNESLRPSREDTKNFSSIREGTTTASSPHAIASTPALDRTTSNASKRKRIASSVASITSSTQKRFRVRNPIIVYYDSEVQKGFEQLVHSIGSGRNHIRKARLALRMETLTTISASARMEQAIGTSISSSSRTTRRAPSGYELLLAQGLRSTRGLDTLRPNLVPADGLGSASATDPCTMADQALDKAQAFCETGAYHFLREGECAEEVLGARTIFEELKDSAVAEVERLTSLERARQTEREKERVVQLERQERARAEVGSNPALIGHDASNAMIEADDESEDEEEDYAALMPPYRSMART</sequence>
<protein>
    <submittedName>
        <fullName evidence="2">Uncharacterized protein</fullName>
    </submittedName>
</protein>
<evidence type="ECO:0000313" key="2">
    <source>
        <dbReference type="EMBL" id="QDS73506.1"/>
    </source>
</evidence>
<accession>A0A517LD48</accession>
<feature type="region of interest" description="Disordered" evidence="1">
    <location>
        <begin position="62"/>
        <end position="135"/>
    </location>
</feature>
<feature type="region of interest" description="Disordered" evidence="1">
    <location>
        <begin position="336"/>
        <end position="379"/>
    </location>
</feature>
<keyword evidence="3" id="KW-1185">Reference proteome</keyword>
<evidence type="ECO:0000313" key="3">
    <source>
        <dbReference type="Proteomes" id="UP000316270"/>
    </source>
</evidence>
<dbReference type="Proteomes" id="UP000316270">
    <property type="component" value="Chromosome 9"/>
</dbReference>
<dbReference type="AlphaFoldDB" id="A0A517LD48"/>
<proteinExistence type="predicted"/>
<dbReference type="OrthoDB" id="3886346at2759"/>
<reference evidence="2 3" key="1">
    <citation type="submission" date="2019-07" db="EMBL/GenBank/DDBJ databases">
        <title>Finished genome of Venturia effusa.</title>
        <authorList>
            <person name="Young C.A."/>
            <person name="Cox M.P."/>
            <person name="Ganley A.R.D."/>
            <person name="David W.J."/>
        </authorList>
    </citation>
    <scope>NUCLEOTIDE SEQUENCE [LARGE SCALE GENOMIC DNA]</scope>
    <source>
        <strain evidence="3">albino</strain>
    </source>
</reference>
<feature type="compositionally biased region" description="Polar residues" evidence="1">
    <location>
        <begin position="94"/>
        <end position="107"/>
    </location>
</feature>
<gene>
    <name evidence="2" type="ORF">FKW77_009360</name>
</gene>
<name>A0A517LD48_9PEZI</name>
<evidence type="ECO:0000256" key="1">
    <source>
        <dbReference type="SAM" id="MobiDB-lite"/>
    </source>
</evidence>
<dbReference type="EMBL" id="CP042193">
    <property type="protein sequence ID" value="QDS73506.1"/>
    <property type="molecule type" value="Genomic_DNA"/>
</dbReference>
<organism evidence="2 3">
    <name type="scientific">Venturia effusa</name>
    <dbReference type="NCBI Taxonomy" id="50376"/>
    <lineage>
        <taxon>Eukaryota</taxon>
        <taxon>Fungi</taxon>
        <taxon>Dikarya</taxon>
        <taxon>Ascomycota</taxon>
        <taxon>Pezizomycotina</taxon>
        <taxon>Dothideomycetes</taxon>
        <taxon>Pleosporomycetidae</taxon>
        <taxon>Venturiales</taxon>
        <taxon>Venturiaceae</taxon>
        <taxon>Venturia</taxon>
    </lineage>
</organism>
<feature type="compositionally biased region" description="Acidic residues" evidence="1">
    <location>
        <begin position="354"/>
        <end position="366"/>
    </location>
</feature>